<dbReference type="Proteomes" id="UP000828941">
    <property type="component" value="Chromosome 10"/>
</dbReference>
<evidence type="ECO:0000313" key="1">
    <source>
        <dbReference type="EMBL" id="KAI4317675.1"/>
    </source>
</evidence>
<sequence length="90" mass="9549">MASVLKVPGVKGIPEIPVLESAAAPQSPFSFFPALKQKASSGTNETSEPSTSPVESFKAPSPKVSSSAVLGQRVRSLERQVKAKKKNKKR</sequence>
<protein>
    <submittedName>
        <fullName evidence="1">Uncharacterized protein</fullName>
    </submittedName>
</protein>
<organism evidence="1 2">
    <name type="scientific">Bauhinia variegata</name>
    <name type="common">Purple orchid tree</name>
    <name type="synonym">Phanera variegata</name>
    <dbReference type="NCBI Taxonomy" id="167791"/>
    <lineage>
        <taxon>Eukaryota</taxon>
        <taxon>Viridiplantae</taxon>
        <taxon>Streptophyta</taxon>
        <taxon>Embryophyta</taxon>
        <taxon>Tracheophyta</taxon>
        <taxon>Spermatophyta</taxon>
        <taxon>Magnoliopsida</taxon>
        <taxon>eudicotyledons</taxon>
        <taxon>Gunneridae</taxon>
        <taxon>Pentapetalae</taxon>
        <taxon>rosids</taxon>
        <taxon>fabids</taxon>
        <taxon>Fabales</taxon>
        <taxon>Fabaceae</taxon>
        <taxon>Cercidoideae</taxon>
        <taxon>Cercideae</taxon>
        <taxon>Bauhiniinae</taxon>
        <taxon>Bauhinia</taxon>
    </lineage>
</organism>
<name>A0ACB9M439_BAUVA</name>
<accession>A0ACB9M439</accession>
<dbReference type="EMBL" id="CM039435">
    <property type="protein sequence ID" value="KAI4317675.1"/>
    <property type="molecule type" value="Genomic_DNA"/>
</dbReference>
<proteinExistence type="predicted"/>
<gene>
    <name evidence="1" type="ORF">L6164_025525</name>
</gene>
<keyword evidence="2" id="KW-1185">Reference proteome</keyword>
<evidence type="ECO:0000313" key="2">
    <source>
        <dbReference type="Proteomes" id="UP000828941"/>
    </source>
</evidence>
<reference evidence="1 2" key="1">
    <citation type="journal article" date="2022" name="DNA Res.">
        <title>Chromosomal-level genome assembly of the orchid tree Bauhinia variegata (Leguminosae; Cercidoideae) supports the allotetraploid origin hypothesis of Bauhinia.</title>
        <authorList>
            <person name="Zhong Y."/>
            <person name="Chen Y."/>
            <person name="Zheng D."/>
            <person name="Pang J."/>
            <person name="Liu Y."/>
            <person name="Luo S."/>
            <person name="Meng S."/>
            <person name="Qian L."/>
            <person name="Wei D."/>
            <person name="Dai S."/>
            <person name="Zhou R."/>
        </authorList>
    </citation>
    <scope>NUCLEOTIDE SEQUENCE [LARGE SCALE GENOMIC DNA]</scope>
    <source>
        <strain evidence="1">BV-YZ2020</strain>
    </source>
</reference>
<comment type="caution">
    <text evidence="1">The sequence shown here is derived from an EMBL/GenBank/DDBJ whole genome shotgun (WGS) entry which is preliminary data.</text>
</comment>